<dbReference type="OrthoDB" id="340346at2759"/>
<organism evidence="2 3">
    <name type="scientific">Porphyridium purpureum</name>
    <name type="common">Red alga</name>
    <name type="synonym">Porphyridium cruentum</name>
    <dbReference type="NCBI Taxonomy" id="35688"/>
    <lineage>
        <taxon>Eukaryota</taxon>
        <taxon>Rhodophyta</taxon>
        <taxon>Bangiophyceae</taxon>
        <taxon>Porphyridiales</taxon>
        <taxon>Porphyridiaceae</taxon>
        <taxon>Porphyridium</taxon>
    </lineage>
</organism>
<sequence length="758" mass="83646">MASRDASGDMQHDPDAEWKPPGAGPEDSAVLKLGAMMIEAQEAPLDEDGAAGGGGMGSGDPSLYGLAFSLGRMAEALENGPHVHRDETLSEVPQLLDHCPEGFVQQVLPALCDNVLTWDLDAQSSAAFLLDQLLARNEALAEPFAFRFVQIGVAVLQSFKGQRDNAAIEPYHELWRDVICRSLLILRHDEQQRSWLLEYMDTLEFDDRNESILCALMIGAMAKNASREFVRSKLLPYLQIYANEAAGIEVFGSCITSIALIGKMISMEDVENYLWPYLLNAIACVSDTRLHAEALYVMSEVLENKRTQKDPGKRFFSELFPPVFLNECALACRVSTDDDSIILGDEYAVLEILSESFGELLYSYSLYGPSGSASHSGSTNYRKQAIRAFANMSACSGALVRRNCAYNLPGVCQVLAGKYATELLEIVAALTRDKDRDTRCLVASGFHETVRALAKKGRMEKLITSLIMLLKDRDALVREYAISHLAESLVLFDKFIEPQIMAHVAPVFGVVQRRDAESWRAQVKIAEQIEGSAEVIPDAALEDAILPVLKRMILEGIFPVKRAAVRATLRCILYITDSSQRSHCISRYVDSLAQSRTAARIHYPFALRTALEMFSARFFFAHFASHLAALSRDPLSNIRLLLAQLLPQLFQAARMTKQDEPVDLISNVADTLLSDEWEDVRATAMTNMASLYGPLPVAMQDANARKSADEDTRFGGSNNYRSGASVGNPSAPQRFLQGLSMTFRGQPTPKAPKTSSTE</sequence>
<dbReference type="EMBL" id="VRMN01000001">
    <property type="protein sequence ID" value="KAA8499967.1"/>
    <property type="molecule type" value="Genomic_DNA"/>
</dbReference>
<dbReference type="InterPro" id="IPR039918">
    <property type="entry name" value="PPP4R4"/>
</dbReference>
<comment type="caution">
    <text evidence="2">The sequence shown here is derived from an EMBL/GenBank/DDBJ whole genome shotgun (WGS) entry which is preliminary data.</text>
</comment>
<feature type="compositionally biased region" description="Polar residues" evidence="1">
    <location>
        <begin position="715"/>
        <end position="731"/>
    </location>
</feature>
<dbReference type="PANTHER" id="PTHR21467:SF0">
    <property type="entry name" value="SERINE_THREONINE-PROTEIN PHOSPHATASE 4 REGULATORY SUBUNIT 4"/>
    <property type="match status" value="1"/>
</dbReference>
<evidence type="ECO:0000256" key="1">
    <source>
        <dbReference type="SAM" id="MobiDB-lite"/>
    </source>
</evidence>
<feature type="compositionally biased region" description="Basic and acidic residues" evidence="1">
    <location>
        <begin position="703"/>
        <end position="713"/>
    </location>
</feature>
<dbReference type="InterPro" id="IPR011989">
    <property type="entry name" value="ARM-like"/>
</dbReference>
<feature type="region of interest" description="Disordered" evidence="1">
    <location>
        <begin position="702"/>
        <end position="758"/>
    </location>
</feature>
<name>A0A5J4ZBD9_PORPP</name>
<dbReference type="Proteomes" id="UP000324585">
    <property type="component" value="Unassembled WGS sequence"/>
</dbReference>
<accession>A0A5J4ZBD9</accession>
<gene>
    <name evidence="2" type="ORF">FVE85_7552</name>
</gene>
<dbReference type="Gene3D" id="1.25.10.10">
    <property type="entry name" value="Leucine-rich Repeat Variant"/>
    <property type="match status" value="1"/>
</dbReference>
<evidence type="ECO:0000313" key="3">
    <source>
        <dbReference type="Proteomes" id="UP000324585"/>
    </source>
</evidence>
<protein>
    <submittedName>
        <fullName evidence="2">Serine/threonine-protein phosphatase 4 regulatory subunit 4</fullName>
    </submittedName>
</protein>
<dbReference type="InterPro" id="IPR016024">
    <property type="entry name" value="ARM-type_fold"/>
</dbReference>
<keyword evidence="3" id="KW-1185">Reference proteome</keyword>
<dbReference type="PANTHER" id="PTHR21467">
    <property type="entry name" value="PROTEIN PHOSPHATASE 4 REGULATORY SUBUNIT 4 PPP4R4"/>
    <property type="match status" value="1"/>
</dbReference>
<dbReference type="SUPFAM" id="SSF48371">
    <property type="entry name" value="ARM repeat"/>
    <property type="match status" value="1"/>
</dbReference>
<feature type="region of interest" description="Disordered" evidence="1">
    <location>
        <begin position="1"/>
        <end position="28"/>
    </location>
</feature>
<proteinExistence type="predicted"/>
<reference evidence="3" key="1">
    <citation type="journal article" date="2019" name="Nat. Commun.">
        <title>Expansion of phycobilisome linker gene families in mesophilic red algae.</title>
        <authorList>
            <person name="Lee J."/>
            <person name="Kim D."/>
            <person name="Bhattacharya D."/>
            <person name="Yoon H.S."/>
        </authorList>
    </citation>
    <scope>NUCLEOTIDE SEQUENCE [LARGE SCALE GENOMIC DNA]</scope>
    <source>
        <strain evidence="3">CCMP 1328</strain>
    </source>
</reference>
<feature type="compositionally biased region" description="Basic and acidic residues" evidence="1">
    <location>
        <begin position="1"/>
        <end position="18"/>
    </location>
</feature>
<evidence type="ECO:0000313" key="2">
    <source>
        <dbReference type="EMBL" id="KAA8499967.1"/>
    </source>
</evidence>
<dbReference type="AlphaFoldDB" id="A0A5J4ZBD9"/>